<comment type="caution">
    <text evidence="1">The sequence shown here is derived from an EMBL/GenBank/DDBJ whole genome shotgun (WGS) entry which is preliminary data.</text>
</comment>
<keyword evidence="2" id="KW-1185">Reference proteome</keyword>
<dbReference type="InterPro" id="IPR029475">
    <property type="entry name" value="DUF6807"/>
</dbReference>
<name>A0ABV2PB15_9MICC</name>
<evidence type="ECO:0000313" key="2">
    <source>
        <dbReference type="Proteomes" id="UP001549307"/>
    </source>
</evidence>
<dbReference type="RefSeq" id="WP_354231826.1">
    <property type="nucleotide sequence ID" value="NZ_JBEPSN010000010.1"/>
</dbReference>
<organism evidence="1 2">
    <name type="scientific">Arthrobacter bambusae</name>
    <dbReference type="NCBI Taxonomy" id="1338426"/>
    <lineage>
        <taxon>Bacteria</taxon>
        <taxon>Bacillati</taxon>
        <taxon>Actinomycetota</taxon>
        <taxon>Actinomycetes</taxon>
        <taxon>Micrococcales</taxon>
        <taxon>Micrococcaceae</taxon>
        <taxon>Arthrobacter</taxon>
    </lineage>
</organism>
<evidence type="ECO:0008006" key="3">
    <source>
        <dbReference type="Google" id="ProtNLM"/>
    </source>
</evidence>
<dbReference type="Proteomes" id="UP001549307">
    <property type="component" value="Unassembled WGS sequence"/>
</dbReference>
<sequence>MGSFQLRGTSVVQENAGQDLPTLMAPRPYLHPLCTMAGVVLTEAAPEDHLHHLGLSLAFSDVNGTNFWGGSTYTKNGPAVLPNHGRQVPLGWQHRDGHAEGDIAWINHSAQQMASEHRSYSYQGHPAQNTWSFSFASLIRPAGAVEQLSVSSSAVKGRPGVGYGGIFWRFPSGDGPAHVLCSDGVGVEAAHGSLSPWLLMGLRHQGKAASVILAQDALHLRPWFVRTDGYVGAGPAVAWDKPATADRENPLRLSLHAVIHDGMVATSRHAEELLHQHFHFSNSPDRTT</sequence>
<proteinExistence type="predicted"/>
<gene>
    <name evidence="1" type="ORF">ABIE37_003571</name>
</gene>
<dbReference type="Pfam" id="PF14100">
    <property type="entry name" value="DUF6807"/>
    <property type="match status" value="1"/>
</dbReference>
<accession>A0ABV2PB15</accession>
<reference evidence="1 2" key="1">
    <citation type="submission" date="2024-06" db="EMBL/GenBank/DDBJ databases">
        <title>Sorghum-associated microbial communities from plants grown in Nebraska, USA.</title>
        <authorList>
            <person name="Schachtman D."/>
        </authorList>
    </citation>
    <scope>NUCLEOTIDE SEQUENCE [LARGE SCALE GENOMIC DNA]</scope>
    <source>
        <strain evidence="1 2">3552</strain>
    </source>
</reference>
<dbReference type="EMBL" id="JBEPSN010000010">
    <property type="protein sequence ID" value="MET4541769.1"/>
    <property type="molecule type" value="Genomic_DNA"/>
</dbReference>
<dbReference type="GeneID" id="92754496"/>
<evidence type="ECO:0000313" key="1">
    <source>
        <dbReference type="EMBL" id="MET4541769.1"/>
    </source>
</evidence>
<protein>
    <recommendedName>
        <fullName evidence="3">Oxidoreductase</fullName>
    </recommendedName>
</protein>